<evidence type="ECO:0000313" key="3">
    <source>
        <dbReference type="Proteomes" id="UP000243217"/>
    </source>
</evidence>
<feature type="transmembrane region" description="Helical" evidence="1">
    <location>
        <begin position="175"/>
        <end position="195"/>
    </location>
</feature>
<evidence type="ECO:0000313" key="2">
    <source>
        <dbReference type="EMBL" id="OQS07015.1"/>
    </source>
</evidence>
<accession>A0A1W0A9U2</accession>
<dbReference type="AlphaFoldDB" id="A0A1W0A9U2"/>
<evidence type="ECO:0000256" key="1">
    <source>
        <dbReference type="SAM" id="Phobius"/>
    </source>
</evidence>
<sequence>MDVMVRLAMVLNRMENEDIEVLDRTRLLMVSLLLHSDGYIARTVPDTLNTLMEVITQRISIQRLSAENMRIICFTVLQVMMECTCLLPTDQFVVDLYGCLHSQIWPYTTQLMDPAIVIKEWQISDEEDIQLIHTVMAWKHPTISPLVAQIWSMVYIALIVSGALLALVACLFCDPWHQGFVITGTGLIVLGYHCLSKVSREHNQRQNLINELAKRSTPLLEGHVTIVPPLSPILNESEIVLDEPSAIGSADVDLAEPFGAPLSLAPRSANEEDMATMANIMDQMDPSEMYATLQHLNTLLDEADDVSLETKERVKQGISLLEVMQDQVHQVDS</sequence>
<reference evidence="2 3" key="1">
    <citation type="journal article" date="2014" name="Genome Biol. Evol.">
        <title>The secreted proteins of Achlya hypogyna and Thraustotheca clavata identify the ancestral oomycete secretome and reveal gene acquisitions by horizontal gene transfer.</title>
        <authorList>
            <person name="Misner I."/>
            <person name="Blouin N."/>
            <person name="Leonard G."/>
            <person name="Richards T.A."/>
            <person name="Lane C.E."/>
        </authorList>
    </citation>
    <scope>NUCLEOTIDE SEQUENCE [LARGE SCALE GENOMIC DNA]</scope>
    <source>
        <strain evidence="2 3">ATCC 34112</strain>
    </source>
</reference>
<protein>
    <recommendedName>
        <fullName evidence="4">Transmembrane protein</fullName>
    </recommendedName>
</protein>
<dbReference type="Proteomes" id="UP000243217">
    <property type="component" value="Unassembled WGS sequence"/>
</dbReference>
<keyword evidence="3" id="KW-1185">Reference proteome</keyword>
<dbReference type="OrthoDB" id="79652at2759"/>
<dbReference type="EMBL" id="JNBS01000285">
    <property type="protein sequence ID" value="OQS07015.1"/>
    <property type="molecule type" value="Genomic_DNA"/>
</dbReference>
<keyword evidence="1" id="KW-1133">Transmembrane helix</keyword>
<evidence type="ECO:0008006" key="4">
    <source>
        <dbReference type="Google" id="ProtNLM"/>
    </source>
</evidence>
<proteinExistence type="predicted"/>
<name>A0A1W0A9U2_9STRA</name>
<keyword evidence="1" id="KW-0812">Transmembrane</keyword>
<feature type="transmembrane region" description="Helical" evidence="1">
    <location>
        <begin position="146"/>
        <end position="169"/>
    </location>
</feature>
<gene>
    <name evidence="2" type="ORF">THRCLA_00968</name>
</gene>
<comment type="caution">
    <text evidence="2">The sequence shown here is derived from an EMBL/GenBank/DDBJ whole genome shotgun (WGS) entry which is preliminary data.</text>
</comment>
<keyword evidence="1" id="KW-0472">Membrane</keyword>
<organism evidence="2 3">
    <name type="scientific">Thraustotheca clavata</name>
    <dbReference type="NCBI Taxonomy" id="74557"/>
    <lineage>
        <taxon>Eukaryota</taxon>
        <taxon>Sar</taxon>
        <taxon>Stramenopiles</taxon>
        <taxon>Oomycota</taxon>
        <taxon>Saprolegniomycetes</taxon>
        <taxon>Saprolegniales</taxon>
        <taxon>Achlyaceae</taxon>
        <taxon>Thraustotheca</taxon>
    </lineage>
</organism>